<accession>A0A8J6LZ72</accession>
<sequence>MVQKIEAPASLSFGTPYQGLPLAVTCASAGAWDEVKYRWERSVDGSAYRPLGTTAVPVFSDMVPVGSTYGLRVQVVTRAGFSDYTYSGQADILTPVQPIIEAVSSDLGEWEEPIPYSYTIHPCNRGAVVTVRAWLAGGGDDRLLRQHIAEPGTSYQLDLTKWWLPLPCGTYILRIEASDQYGSTAQKTATFTRLGKKISLSRTEHLNATPRKVLLSVYPANYPPGTAVVLQASCDPYGPLPVWEDVAAGEVHQFTAVPAGTPGIGYRIKIEPPAGHEAIIQGIAVRYLA</sequence>
<keyword evidence="2" id="KW-1185">Reference proteome</keyword>
<organism evidence="1 2">
    <name type="scientific">Neobittarella massiliensis</name>
    <name type="common">ex Bilen et al. 2018</name>
    <dbReference type="NCBI Taxonomy" id="2041842"/>
    <lineage>
        <taxon>Bacteria</taxon>
        <taxon>Bacillati</taxon>
        <taxon>Bacillota</taxon>
        <taxon>Clostridia</taxon>
        <taxon>Eubacteriales</taxon>
        <taxon>Oscillospiraceae</taxon>
        <taxon>Neobittarella (ex Bilen et al. 2018)</taxon>
    </lineage>
</organism>
<evidence type="ECO:0000313" key="2">
    <source>
        <dbReference type="Proteomes" id="UP000597668"/>
    </source>
</evidence>
<dbReference type="Proteomes" id="UP000597668">
    <property type="component" value="Unassembled WGS sequence"/>
</dbReference>
<protein>
    <submittedName>
        <fullName evidence="1">Uncharacterized protein</fullName>
    </submittedName>
</protein>
<reference evidence="1" key="1">
    <citation type="submission" date="2020-08" db="EMBL/GenBank/DDBJ databases">
        <authorList>
            <person name="Liu C."/>
            <person name="Sun Q."/>
        </authorList>
    </citation>
    <scope>NUCLEOTIDE SEQUENCE</scope>
    <source>
        <strain evidence="1">NSJ-65</strain>
    </source>
</reference>
<evidence type="ECO:0000313" key="1">
    <source>
        <dbReference type="EMBL" id="MBC3516363.1"/>
    </source>
</evidence>
<dbReference type="AlphaFoldDB" id="A0A8J6LZ72"/>
<gene>
    <name evidence="1" type="ORF">H8K20_08135</name>
</gene>
<dbReference type="EMBL" id="JACOGI010000001">
    <property type="protein sequence ID" value="MBC3516363.1"/>
    <property type="molecule type" value="Genomic_DNA"/>
</dbReference>
<dbReference type="RefSeq" id="WP_186488039.1">
    <property type="nucleotide sequence ID" value="NZ_JACOGI010000001.1"/>
</dbReference>
<proteinExistence type="predicted"/>
<comment type="caution">
    <text evidence="1">The sequence shown here is derived from an EMBL/GenBank/DDBJ whole genome shotgun (WGS) entry which is preliminary data.</text>
</comment>
<name>A0A8J6LZ72_9FIRM</name>